<protein>
    <recommendedName>
        <fullName evidence="2">CHASE2 domain-containing protein</fullName>
    </recommendedName>
</protein>
<feature type="transmembrane region" description="Helical" evidence="1">
    <location>
        <begin position="348"/>
        <end position="368"/>
    </location>
</feature>
<dbReference type="SMART" id="SM01080">
    <property type="entry name" value="CHASE2"/>
    <property type="match status" value="1"/>
</dbReference>
<dbReference type="InterPro" id="IPR007890">
    <property type="entry name" value="CHASE2"/>
</dbReference>
<keyword evidence="1" id="KW-1133">Transmembrane helix</keyword>
<comment type="caution">
    <text evidence="3">The sequence shown here is derived from an EMBL/GenBank/DDBJ whole genome shotgun (WGS) entry which is preliminary data.</text>
</comment>
<dbReference type="Pfam" id="PF05226">
    <property type="entry name" value="CHASE2"/>
    <property type="match status" value="1"/>
</dbReference>
<organism evidence="3 4">
    <name type="scientific">Dyella nitratireducens</name>
    <dbReference type="NCBI Taxonomy" id="1849580"/>
    <lineage>
        <taxon>Bacteria</taxon>
        <taxon>Pseudomonadati</taxon>
        <taxon>Pseudomonadota</taxon>
        <taxon>Gammaproteobacteria</taxon>
        <taxon>Lysobacterales</taxon>
        <taxon>Rhodanobacteraceae</taxon>
        <taxon>Dyella</taxon>
    </lineage>
</organism>
<gene>
    <name evidence="3" type="ORF">GCM10010981_21470</name>
</gene>
<feature type="transmembrane region" description="Helical" evidence="1">
    <location>
        <begin position="324"/>
        <end position="342"/>
    </location>
</feature>
<evidence type="ECO:0000313" key="3">
    <source>
        <dbReference type="EMBL" id="GGA32046.1"/>
    </source>
</evidence>
<dbReference type="RefSeq" id="WP_229720736.1">
    <property type="nucleotide sequence ID" value="NZ_BMJA01000001.1"/>
</dbReference>
<keyword evidence="4" id="KW-1185">Reference proteome</keyword>
<proteinExistence type="predicted"/>
<reference evidence="4" key="1">
    <citation type="journal article" date="2019" name="Int. J. Syst. Evol. Microbiol.">
        <title>The Global Catalogue of Microorganisms (GCM) 10K type strain sequencing project: providing services to taxonomists for standard genome sequencing and annotation.</title>
        <authorList>
            <consortium name="The Broad Institute Genomics Platform"/>
            <consortium name="The Broad Institute Genome Sequencing Center for Infectious Disease"/>
            <person name="Wu L."/>
            <person name="Ma J."/>
        </authorList>
    </citation>
    <scope>NUCLEOTIDE SEQUENCE [LARGE SCALE GENOMIC DNA]</scope>
    <source>
        <strain evidence="4">CGMCC 1.15439</strain>
    </source>
</reference>
<evidence type="ECO:0000256" key="1">
    <source>
        <dbReference type="SAM" id="Phobius"/>
    </source>
</evidence>
<dbReference type="EMBL" id="BMJA01000001">
    <property type="protein sequence ID" value="GGA32046.1"/>
    <property type="molecule type" value="Genomic_DNA"/>
</dbReference>
<sequence>MPTTFAWLVRGMLWMAGVGLLVLLIVSGVTVPLDNALYDLNARYWRYTPDDHVVIVAIDPKSLDEVGRFPWPRSVHAQLIDRLAADGVRGIGMDITMSTPSNDPNDDAQVAAAIHRSGKVVLPVFAEAVTLGGPLQEALPVSGIAQSVAALGQVDVAKDNDERVRGAYLKAGLGSPYWPSLALALLQLGHTTSNSALPGLHDPERNDASPYLWMRDDYVLLRYAGPAGTFGRLSYADVLNNRVPASLLKDRWVLIGATAEGLGDILQTPDSPMPGVEYQANVLESLERGMLVTPLGFLREFALAAAMLTLPLLLYGLPGIGRNWLLLWISMTLVLVLSIVLLRGGYLWWPPVSCMMVIAAEFAAWQLLMRHRRPVHA</sequence>
<dbReference type="Proteomes" id="UP000620046">
    <property type="component" value="Unassembled WGS sequence"/>
</dbReference>
<feature type="transmembrane region" description="Helical" evidence="1">
    <location>
        <begin position="297"/>
        <end position="317"/>
    </location>
</feature>
<evidence type="ECO:0000259" key="2">
    <source>
        <dbReference type="SMART" id="SM01080"/>
    </source>
</evidence>
<keyword evidence="1" id="KW-0812">Transmembrane</keyword>
<keyword evidence="1" id="KW-0472">Membrane</keyword>
<feature type="domain" description="CHASE2" evidence="2">
    <location>
        <begin position="30"/>
        <end position="314"/>
    </location>
</feature>
<evidence type="ECO:0000313" key="4">
    <source>
        <dbReference type="Proteomes" id="UP000620046"/>
    </source>
</evidence>
<name>A0ABQ1FWK0_9GAMM</name>
<accession>A0ABQ1FWK0</accession>